<comment type="subcellular location">
    <subcellularLocation>
        <location evidence="1">Nucleus</location>
    </subcellularLocation>
</comment>
<accession>A0A0S4TG19</accession>
<dbReference type="Gene3D" id="2.130.10.10">
    <property type="entry name" value="YVTN repeat-like/Quinoprotein amine dehydrogenase"/>
    <property type="match status" value="1"/>
</dbReference>
<dbReference type="InterPro" id="IPR022052">
    <property type="entry name" value="Histone-bd_RBBP4-like_N"/>
</dbReference>
<dbReference type="Proteomes" id="UP000199752">
    <property type="component" value="Chromosome 5"/>
</dbReference>
<evidence type="ECO:0000256" key="5">
    <source>
        <dbReference type="ARBA" id="ARBA00023242"/>
    </source>
</evidence>
<feature type="domain" description="Histone-binding protein RBBP4-like N-terminal" evidence="7">
    <location>
        <begin position="23"/>
        <end position="88"/>
    </location>
</feature>
<dbReference type="GO" id="GO:0006325">
    <property type="term" value="P:chromatin organization"/>
    <property type="evidence" value="ECO:0007669"/>
    <property type="project" value="UniProtKB-KW"/>
</dbReference>
<evidence type="ECO:0000256" key="3">
    <source>
        <dbReference type="ARBA" id="ARBA00022737"/>
    </source>
</evidence>
<dbReference type="AlphaFoldDB" id="A0A0S4TG19"/>
<dbReference type="SUPFAM" id="SSF50978">
    <property type="entry name" value="WD40 repeat-like"/>
    <property type="match status" value="1"/>
</dbReference>
<dbReference type="InterPro" id="IPR036322">
    <property type="entry name" value="WD40_repeat_dom_sf"/>
</dbReference>
<dbReference type="OrthoDB" id="427795at2759"/>
<dbReference type="GO" id="GO:0005634">
    <property type="term" value="C:nucleus"/>
    <property type="evidence" value="ECO:0007669"/>
    <property type="project" value="UniProtKB-SubCell"/>
</dbReference>
<gene>
    <name evidence="8" type="ORF">CHUDEA5_740</name>
</gene>
<dbReference type="PROSITE" id="PS50294">
    <property type="entry name" value="WD_REPEATS_REGION"/>
    <property type="match status" value="3"/>
</dbReference>
<dbReference type="SMART" id="SM00320">
    <property type="entry name" value="WD40"/>
    <property type="match status" value="5"/>
</dbReference>
<keyword evidence="3" id="KW-0677">Repeat</keyword>
<keyword evidence="2 6" id="KW-0853">WD repeat</keyword>
<evidence type="ECO:0000256" key="6">
    <source>
        <dbReference type="PROSITE-ProRule" id="PRU00221"/>
    </source>
</evidence>
<evidence type="ECO:0000256" key="1">
    <source>
        <dbReference type="ARBA" id="ARBA00004123"/>
    </source>
</evidence>
<dbReference type="InterPro" id="IPR020472">
    <property type="entry name" value="WD40_PAC1"/>
</dbReference>
<dbReference type="Pfam" id="PF00400">
    <property type="entry name" value="WD40"/>
    <property type="match status" value="4"/>
</dbReference>
<evidence type="ECO:0000256" key="4">
    <source>
        <dbReference type="ARBA" id="ARBA00022853"/>
    </source>
</evidence>
<protein>
    <recommendedName>
        <fullName evidence="7">Histone-binding protein RBBP4-like N-terminal domain-containing protein</fullName>
    </recommendedName>
</protein>
<dbReference type="Pfam" id="PF12265">
    <property type="entry name" value="CAF1C_H4-bd"/>
    <property type="match status" value="1"/>
</dbReference>
<feature type="repeat" description="WD" evidence="6">
    <location>
        <begin position="255"/>
        <end position="297"/>
    </location>
</feature>
<dbReference type="EMBL" id="LN877951">
    <property type="protein sequence ID" value="CUV06063.1"/>
    <property type="molecule type" value="Genomic_DNA"/>
</dbReference>
<dbReference type="VEuPathDB" id="CryptoDB:CHUDEA5_740"/>
<feature type="repeat" description="WD" evidence="6">
    <location>
        <begin position="177"/>
        <end position="214"/>
    </location>
</feature>
<dbReference type="PANTHER" id="PTHR22850">
    <property type="entry name" value="WD40 REPEAT FAMILY"/>
    <property type="match status" value="1"/>
</dbReference>
<evidence type="ECO:0000256" key="2">
    <source>
        <dbReference type="ARBA" id="ARBA00022574"/>
    </source>
</evidence>
<proteinExistence type="predicted"/>
<evidence type="ECO:0000259" key="7">
    <source>
        <dbReference type="Pfam" id="PF12265"/>
    </source>
</evidence>
<reference evidence="8" key="1">
    <citation type="submission" date="2015-08" db="EMBL/GenBank/DDBJ databases">
        <authorList>
            <person name="Babu N.S."/>
            <person name="Beckwith C.J."/>
            <person name="Beseler K.G."/>
            <person name="Brison A."/>
            <person name="Carone J.V."/>
            <person name="Caskin T.P."/>
            <person name="Diamond M."/>
            <person name="Durham M.E."/>
            <person name="Foxe J.M."/>
            <person name="Go M."/>
            <person name="Henderson B.A."/>
            <person name="Jones I.B."/>
            <person name="McGettigan J.A."/>
            <person name="Micheletti S.J."/>
            <person name="Nasrallah M.E."/>
            <person name="Ortiz D."/>
            <person name="Piller C.R."/>
            <person name="Privatt S.R."/>
            <person name="Schneider S.L."/>
            <person name="Sharp S."/>
            <person name="Smith T.C."/>
            <person name="Stanton J.D."/>
            <person name="Ullery H.E."/>
            <person name="Wilson R.J."/>
            <person name="Serrano M.G."/>
            <person name="Buck G."/>
            <person name="Lee V."/>
            <person name="Wang Y."/>
            <person name="Carvalho R."/>
            <person name="Voegtly L."/>
            <person name="Shi R."/>
            <person name="Duckworth R."/>
            <person name="Johnson A."/>
            <person name="Loviza R."/>
            <person name="Walstead R."/>
            <person name="Shah Z."/>
            <person name="Kiflezghi M."/>
            <person name="Wade K."/>
            <person name="Ball S.L."/>
            <person name="Bradley K.W."/>
            <person name="Asai D.J."/>
            <person name="Bowman C.A."/>
            <person name="Russell D.A."/>
            <person name="Pope W.H."/>
            <person name="Jacobs-Sera D."/>
            <person name="Hendrix R.W."/>
            <person name="Hatfull G.F."/>
        </authorList>
    </citation>
    <scope>NUCLEOTIDE SEQUENCE [LARGE SCALE GENOMIC DNA]</scope>
</reference>
<keyword evidence="4" id="KW-0156">Chromatin regulator</keyword>
<dbReference type="PRINTS" id="PR00320">
    <property type="entry name" value="GPROTEINBRPT"/>
</dbReference>
<dbReference type="PROSITE" id="PS50082">
    <property type="entry name" value="WD_REPEATS_2"/>
    <property type="match status" value="3"/>
</dbReference>
<organism evidence="8">
    <name type="scientific">Cryptosporidium hominis</name>
    <dbReference type="NCBI Taxonomy" id="237895"/>
    <lineage>
        <taxon>Eukaryota</taxon>
        <taxon>Sar</taxon>
        <taxon>Alveolata</taxon>
        <taxon>Apicomplexa</taxon>
        <taxon>Conoidasida</taxon>
        <taxon>Coccidia</taxon>
        <taxon>Eucoccidiorida</taxon>
        <taxon>Eimeriorina</taxon>
        <taxon>Cryptosporidiidae</taxon>
        <taxon>Cryptosporidium</taxon>
    </lineage>
</organism>
<dbReference type="InterPro" id="IPR015943">
    <property type="entry name" value="WD40/YVTN_repeat-like_dom_sf"/>
</dbReference>
<name>A0A0S4TG19_CRYHO</name>
<evidence type="ECO:0000313" key="8">
    <source>
        <dbReference type="EMBL" id="CUV06063.1"/>
    </source>
</evidence>
<feature type="repeat" description="WD" evidence="6">
    <location>
        <begin position="427"/>
        <end position="470"/>
    </location>
</feature>
<dbReference type="VEuPathDB" id="CryptoDB:GY17_00002954"/>
<sequence>MQALTSNEGPTTLNNNVDDDIQYIWRRNCPYLYDTMLSYTLEWPTLTIDWLPNSYKSADGSYSVHKIIYGTHTSDQEPNYLIIAEVHIGDLEANDDLMNVESFAEYSYNPENTNMNIVQFEVKAKLNHPEEVNKALHMPEHPFIIASRVVNGDILVFDYSKHESFPTDEFVHPQLLLKGHSKEGYAMDWGNSTSNDYLISGGSDRIINLWDFNNNTNGILNSSAKNHFIYNNKADPDSQESSEYSPPILEPIKSISWHNSDVNDLKWHPSSLSVFGSVSDDGTFALWDLRSSSENSPSLFKNTISGINTLSFNQFVPTMVSTGNLDGIVQIWDFRNLNEELFSFNFHSKKPIICMEWSKWTPNILMTGGVDNKVVVWDLYKNHNPSENNAYLQNGLENINQNNQSYEDPNKAHSQEDSLDPNAIFIHYGHTAPITSISWNPNEHGDPLLVASASEDNTIQFWQFSDTFLS</sequence>
<dbReference type="PROSITE" id="PS00678">
    <property type="entry name" value="WD_REPEATS_1"/>
    <property type="match status" value="2"/>
</dbReference>
<dbReference type="VEuPathDB" id="CryptoDB:ChTU502y2012_385g0230"/>
<dbReference type="InterPro" id="IPR019775">
    <property type="entry name" value="WD40_repeat_CS"/>
</dbReference>
<dbReference type="InterPro" id="IPR050459">
    <property type="entry name" value="WD_repeat_RBAP46/RBAP48/MSI1"/>
</dbReference>
<dbReference type="InterPro" id="IPR001680">
    <property type="entry name" value="WD40_rpt"/>
</dbReference>
<keyword evidence="5" id="KW-0539">Nucleus</keyword>
<dbReference type="VEuPathDB" id="CryptoDB:Chro.50316"/>